<dbReference type="Pfam" id="PF14284">
    <property type="entry name" value="PcfJ"/>
    <property type="match status" value="1"/>
</dbReference>
<dbReference type="EMBL" id="AAGGXR010000037">
    <property type="protein sequence ID" value="EBN8367945.1"/>
    <property type="molecule type" value="Genomic_DNA"/>
</dbReference>
<protein>
    <recommendedName>
        <fullName evidence="2">PcfJ domain-containing protein</fullName>
    </recommendedName>
</protein>
<dbReference type="AlphaFoldDB" id="A0A5T8XX32"/>
<dbReference type="InterPro" id="IPR025586">
    <property type="entry name" value="PcfJ"/>
</dbReference>
<organism evidence="1">
    <name type="scientific">Salmonella enterica</name>
    <name type="common">Salmonella choleraesuis</name>
    <dbReference type="NCBI Taxonomy" id="28901"/>
    <lineage>
        <taxon>Bacteria</taxon>
        <taxon>Pseudomonadati</taxon>
        <taxon>Pseudomonadota</taxon>
        <taxon>Gammaproteobacteria</taxon>
        <taxon>Enterobacterales</taxon>
        <taxon>Enterobacteriaceae</taxon>
        <taxon>Salmonella</taxon>
    </lineage>
</organism>
<reference evidence="1" key="1">
    <citation type="submission" date="2018-08" db="EMBL/GenBank/DDBJ databases">
        <authorList>
            <consortium name="PulseNet: The National Subtyping Network for Foodborne Disease Surveillance"/>
            <person name="Tarr C.L."/>
            <person name="Trees E."/>
            <person name="Katz L.S."/>
            <person name="Carleton-Romer H.A."/>
            <person name="Stroika S."/>
            <person name="Kucerova Z."/>
            <person name="Roache K.F."/>
            <person name="Sabol A.L."/>
            <person name="Besser J."/>
            <person name="Gerner-Smidt P."/>
        </authorList>
    </citation>
    <scope>NUCLEOTIDE SEQUENCE</scope>
    <source>
        <strain evidence="1">PNUSAS051254</strain>
    </source>
</reference>
<name>A0A5T8XX32_SALER</name>
<sequence length="558" mass="66314">MYVINQQTRDNNILTLHDVFKIYQNTGGLRLVKTEEDENYIYIIICGVYRIQKNKKNGNISLWVYKLKDKNTGIWIRRNSFPCKIYLFWSNKAAHDMDDWLKYAITHIIKSLINAGYSIEDKIYLFRIGEEEKHDESIYISTLYPSSVYYSHHYEMHDIIHCLGKTASFNYPCDVQYISKHDLLEEIKNKIYHRVLKIIGVDNKFNASKALCKAIWIMVDKKIFAQYARASHCSIAYNSIRQSLFEDYLDFSKRIHILDDIDFCGLWPMVGLLRQQHKKGQFMLSGKTKELYERLCFPYELSYGEFRSLRHVSLSLVYALIYNHDNASFRLTVRLLRHPLIKNYPVRAIYWIIDYISIRAYPEKENDIYRICSKWLEYHRDLFKNIGFYDRNTESRQTSRWEMETNQLCHAIDWLLAEERLIHKNQEWPSFWRLSDEWTRQVKNNVIPATQKWKGTGINWQKIDNCVNELITFDALCQEGQEMEHCVASYADWCASGEYIAISVLMDNERATLGLSRKEHDLTYQFDQMRGIRNQAVSRNMLIKGRHILKIINSSLKG</sequence>
<gene>
    <name evidence="1" type="ORF">D1E31_25135</name>
</gene>
<proteinExistence type="predicted"/>
<evidence type="ECO:0000313" key="1">
    <source>
        <dbReference type="EMBL" id="EBN8367945.1"/>
    </source>
</evidence>
<comment type="caution">
    <text evidence="1">The sequence shown here is derived from an EMBL/GenBank/DDBJ whole genome shotgun (WGS) entry which is preliminary data.</text>
</comment>
<evidence type="ECO:0008006" key="2">
    <source>
        <dbReference type="Google" id="ProtNLM"/>
    </source>
</evidence>
<accession>A0A5T8XX32</accession>